<keyword evidence="4" id="KW-0378">Hydrolase</keyword>
<evidence type="ECO:0000259" key="3">
    <source>
        <dbReference type="Pfam" id="PF02557"/>
    </source>
</evidence>
<dbReference type="InterPro" id="IPR052179">
    <property type="entry name" value="DD-CPase-like"/>
</dbReference>
<dbReference type="SUPFAM" id="SSF55166">
    <property type="entry name" value="Hedgehog/DD-peptidase"/>
    <property type="match status" value="1"/>
</dbReference>
<name>A0A316ABB8_9ACTN</name>
<dbReference type="RefSeq" id="WP_109773384.1">
    <property type="nucleotide sequence ID" value="NZ_QGDQ01000005.1"/>
</dbReference>
<evidence type="ECO:0000256" key="1">
    <source>
        <dbReference type="SAM" id="Coils"/>
    </source>
</evidence>
<reference evidence="4 5" key="1">
    <citation type="submission" date="2018-03" db="EMBL/GenBank/DDBJ databases">
        <title>Genomic Encyclopedia of Archaeal and Bacterial Type Strains, Phase II (KMG-II): from individual species to whole genera.</title>
        <authorList>
            <person name="Goeker M."/>
        </authorList>
    </citation>
    <scope>NUCLEOTIDE SEQUENCE [LARGE SCALE GENOMIC DNA]</scope>
    <source>
        <strain evidence="4 5">DSM 44889</strain>
    </source>
</reference>
<keyword evidence="1" id="KW-0175">Coiled coil</keyword>
<keyword evidence="4" id="KW-0645">Protease</keyword>
<evidence type="ECO:0000313" key="5">
    <source>
        <dbReference type="Proteomes" id="UP000245469"/>
    </source>
</evidence>
<dbReference type="CDD" id="cd14814">
    <property type="entry name" value="Peptidase_M15"/>
    <property type="match status" value="1"/>
</dbReference>
<dbReference type="OrthoDB" id="5496837at2"/>
<dbReference type="PANTHER" id="PTHR34385:SF1">
    <property type="entry name" value="PEPTIDOGLYCAN L-ALANYL-D-GLUTAMATE ENDOPEPTIDASE CWLK"/>
    <property type="match status" value="1"/>
</dbReference>
<feature type="compositionally biased region" description="Pro residues" evidence="2">
    <location>
        <begin position="252"/>
        <end position="262"/>
    </location>
</feature>
<dbReference type="GO" id="GO:0004180">
    <property type="term" value="F:carboxypeptidase activity"/>
    <property type="evidence" value="ECO:0007669"/>
    <property type="project" value="UniProtKB-KW"/>
</dbReference>
<feature type="region of interest" description="Disordered" evidence="2">
    <location>
        <begin position="1"/>
        <end position="68"/>
    </location>
</feature>
<feature type="coiled-coil region" evidence="1">
    <location>
        <begin position="454"/>
        <end position="486"/>
    </location>
</feature>
<organism evidence="4 5">
    <name type="scientific">Quadrisphaera granulorum</name>
    <dbReference type="NCBI Taxonomy" id="317664"/>
    <lineage>
        <taxon>Bacteria</taxon>
        <taxon>Bacillati</taxon>
        <taxon>Actinomycetota</taxon>
        <taxon>Actinomycetes</taxon>
        <taxon>Kineosporiales</taxon>
        <taxon>Kineosporiaceae</taxon>
        <taxon>Quadrisphaera</taxon>
    </lineage>
</organism>
<dbReference type="Pfam" id="PF02557">
    <property type="entry name" value="VanY"/>
    <property type="match status" value="1"/>
</dbReference>
<dbReference type="InterPro" id="IPR009045">
    <property type="entry name" value="Zn_M74/Hedgehog-like"/>
</dbReference>
<keyword evidence="4" id="KW-0121">Carboxypeptidase</keyword>
<feature type="region of interest" description="Disordered" evidence="2">
    <location>
        <begin position="167"/>
        <end position="230"/>
    </location>
</feature>
<feature type="region of interest" description="Disordered" evidence="2">
    <location>
        <begin position="111"/>
        <end position="132"/>
    </location>
</feature>
<dbReference type="Proteomes" id="UP000245469">
    <property type="component" value="Unassembled WGS sequence"/>
</dbReference>
<feature type="domain" description="D-alanyl-D-alanine carboxypeptidase-like core" evidence="3">
    <location>
        <begin position="522"/>
        <end position="632"/>
    </location>
</feature>
<protein>
    <submittedName>
        <fullName evidence="4">D-alanyl-D-alanine carboxypeptidase-like protein</fullName>
    </submittedName>
</protein>
<dbReference type="EMBL" id="QGDQ01000005">
    <property type="protein sequence ID" value="PWJ54872.1"/>
    <property type="molecule type" value="Genomic_DNA"/>
</dbReference>
<dbReference type="Gene3D" id="3.30.1380.10">
    <property type="match status" value="1"/>
</dbReference>
<evidence type="ECO:0000313" key="4">
    <source>
        <dbReference type="EMBL" id="PWJ54872.1"/>
    </source>
</evidence>
<feature type="compositionally biased region" description="Low complexity" evidence="2">
    <location>
        <begin position="212"/>
        <end position="223"/>
    </location>
</feature>
<dbReference type="AlphaFoldDB" id="A0A316ABB8"/>
<gene>
    <name evidence="4" type="ORF">BXY45_10578</name>
</gene>
<sequence length="634" mass="65623">MPSHRGAEQGFGDSSGVAVDVRERTEAGPRPASWPNSRADRAGRGGTPEAAVPAARGGRRATAVATPPDGFRELAALLGVPEQRTAPPAWAAGLPVAHPSAPVPLPVPDGLAGRRSSAPPAPSEPTWDAGWPTTDELTAVEAPLRRRRRVAQPSAAVAAPVVAPAPVPVPTVVPELPTRRSRRAATGPVDAPARPVEPARPGSRRALREQAARAAGHAATPAASGYAPMLPSRSDTDVLAQLEALLAETAPAPSPAPSPVTPAAPDARPFAEDDLDLRTDPLFPGVGWSRRDVEHAQSAPAVEAPTTPAAGWVVETTPVVLAPAPTAAAVHEALLSEDDVAQPVFAPRRGPAAHRLPRRARVALPHFAVVGALGVATLVAPLVGTHLRAEADTTTGTTADAGASTARAAAASGVADVADLVAERAAQALTVSRAAARESALQATTQRAAAAQVAADAAAQAAAEEAARVQAEKEAAERAAAAHQAALQSLVGDCSGARPDISGNKNGRLDDDQMCGLWQDKHRLRADAAVAFAELNLAYRDHFGKDIVITDSYRSYQAQVQVRRKKPGLAAVPGTSEHGWGLAVDLGDGVQTSDEHYDWLIENAPKFGWDHPAWARKGGGGPYEPWHWEYVAGE</sequence>
<keyword evidence="5" id="KW-1185">Reference proteome</keyword>
<dbReference type="InterPro" id="IPR003709">
    <property type="entry name" value="VanY-like_core_dom"/>
</dbReference>
<proteinExistence type="predicted"/>
<evidence type="ECO:0000256" key="2">
    <source>
        <dbReference type="SAM" id="MobiDB-lite"/>
    </source>
</evidence>
<dbReference type="GO" id="GO:0006508">
    <property type="term" value="P:proteolysis"/>
    <property type="evidence" value="ECO:0007669"/>
    <property type="project" value="InterPro"/>
</dbReference>
<accession>A0A316ABB8</accession>
<comment type="caution">
    <text evidence="4">The sequence shown here is derived from an EMBL/GenBank/DDBJ whole genome shotgun (WGS) entry which is preliminary data.</text>
</comment>
<dbReference type="PANTHER" id="PTHR34385">
    <property type="entry name" value="D-ALANYL-D-ALANINE CARBOXYPEPTIDASE"/>
    <property type="match status" value="1"/>
</dbReference>
<feature type="region of interest" description="Disordered" evidence="2">
    <location>
        <begin position="249"/>
        <end position="276"/>
    </location>
</feature>
<feature type="compositionally biased region" description="Low complexity" evidence="2">
    <location>
        <begin position="50"/>
        <end position="67"/>
    </location>
</feature>